<keyword evidence="2 4" id="KW-0560">Oxidoreductase</keyword>
<dbReference type="InterPro" id="IPR002569">
    <property type="entry name" value="Met_Sox_Rdtase_MsrA_dom"/>
</dbReference>
<dbReference type="GO" id="GO:0008113">
    <property type="term" value="F:peptide-methionine (S)-S-oxide reductase activity"/>
    <property type="evidence" value="ECO:0007669"/>
    <property type="project" value="UniProtKB-EC"/>
</dbReference>
<dbReference type="PANTHER" id="PTHR43774">
    <property type="entry name" value="PEPTIDE METHIONINE SULFOXIDE REDUCTASE"/>
    <property type="match status" value="1"/>
</dbReference>
<gene>
    <name evidence="4" type="ORF">MNB_SV-3-639</name>
</gene>
<dbReference type="EMBL" id="FPHI01000044">
    <property type="protein sequence ID" value="SFV70073.1"/>
    <property type="molecule type" value="Genomic_DNA"/>
</dbReference>
<evidence type="ECO:0000259" key="3">
    <source>
        <dbReference type="Pfam" id="PF01625"/>
    </source>
</evidence>
<organism evidence="4">
    <name type="scientific">hydrothermal vent metagenome</name>
    <dbReference type="NCBI Taxonomy" id="652676"/>
    <lineage>
        <taxon>unclassified sequences</taxon>
        <taxon>metagenomes</taxon>
        <taxon>ecological metagenomes</taxon>
    </lineage>
</organism>
<sequence>MQKIAFGGGCHWCTEAIFQQLKGVNLVEQGWVSSTHPDATTPSEAVIVHFNDALISLDILTEIHLFTHNATSNHTFRQKYRSAVYTFSKMQKKEAQQILTQKQKLFDKPLVTKVYDFGEFRLNNEEYLNYYKSNPEKPFCKTRIDPKLKILLERYTKYITQS</sequence>
<dbReference type="InterPro" id="IPR036509">
    <property type="entry name" value="Met_Sox_Rdtase_MsrA_sf"/>
</dbReference>
<proteinExistence type="predicted"/>
<evidence type="ECO:0000313" key="4">
    <source>
        <dbReference type="EMBL" id="SFV70073.1"/>
    </source>
</evidence>
<name>A0A1W1CWF8_9ZZZZ</name>
<protein>
    <recommendedName>
        <fullName evidence="1">peptide-methionine (S)-S-oxide reductase</fullName>
        <ecNumber evidence="1">1.8.4.11</ecNumber>
    </recommendedName>
</protein>
<reference evidence="4" key="1">
    <citation type="submission" date="2016-10" db="EMBL/GenBank/DDBJ databases">
        <authorList>
            <person name="de Groot N.N."/>
        </authorList>
    </citation>
    <scope>NUCLEOTIDE SEQUENCE</scope>
</reference>
<dbReference type="Pfam" id="PF01625">
    <property type="entry name" value="PMSR"/>
    <property type="match status" value="1"/>
</dbReference>
<evidence type="ECO:0000256" key="2">
    <source>
        <dbReference type="ARBA" id="ARBA00023002"/>
    </source>
</evidence>
<evidence type="ECO:0000256" key="1">
    <source>
        <dbReference type="ARBA" id="ARBA00012502"/>
    </source>
</evidence>
<dbReference type="EC" id="1.8.4.11" evidence="1"/>
<feature type="domain" description="Peptide methionine sulphoxide reductase MsrA" evidence="3">
    <location>
        <begin position="3"/>
        <end position="140"/>
    </location>
</feature>
<dbReference type="AlphaFoldDB" id="A0A1W1CWF8"/>
<dbReference type="SUPFAM" id="SSF55068">
    <property type="entry name" value="Peptide methionine sulfoxide reductase"/>
    <property type="match status" value="1"/>
</dbReference>
<accession>A0A1W1CWF8</accession>
<dbReference type="PANTHER" id="PTHR43774:SF1">
    <property type="entry name" value="PEPTIDE METHIONINE SULFOXIDE REDUCTASE MSRA 2"/>
    <property type="match status" value="1"/>
</dbReference>
<dbReference type="Gene3D" id="3.30.1060.10">
    <property type="entry name" value="Peptide methionine sulphoxide reductase MsrA"/>
    <property type="match status" value="1"/>
</dbReference>